<gene>
    <name evidence="10" type="ORF">N7E81_13895</name>
</gene>
<dbReference type="EC" id="2.7.13.3" evidence="2"/>
<dbReference type="Pfam" id="PF07696">
    <property type="entry name" value="7TMR-DISMED2"/>
    <property type="match status" value="1"/>
</dbReference>
<keyword evidence="8" id="KW-1133">Transmembrane helix</keyword>
<evidence type="ECO:0000256" key="7">
    <source>
        <dbReference type="ARBA" id="ARBA00022840"/>
    </source>
</evidence>
<dbReference type="Gene3D" id="2.60.40.2380">
    <property type="match status" value="1"/>
</dbReference>
<dbReference type="SMART" id="SM00387">
    <property type="entry name" value="HATPase_c"/>
    <property type="match status" value="1"/>
</dbReference>
<dbReference type="Pfam" id="PF02518">
    <property type="entry name" value="HATPase_c"/>
    <property type="match status" value="1"/>
</dbReference>
<protein>
    <recommendedName>
        <fullName evidence="2">histidine kinase</fullName>
        <ecNumber evidence="2">2.7.13.3</ecNumber>
    </recommendedName>
</protein>
<evidence type="ECO:0000256" key="1">
    <source>
        <dbReference type="ARBA" id="ARBA00000085"/>
    </source>
</evidence>
<dbReference type="RefSeq" id="WP_263050194.1">
    <property type="nucleotide sequence ID" value="NZ_CP106735.1"/>
</dbReference>
<dbReference type="InterPro" id="IPR011622">
    <property type="entry name" value="7TMR_DISM_rcpt_extracell_dom2"/>
</dbReference>
<evidence type="ECO:0000256" key="8">
    <source>
        <dbReference type="SAM" id="Phobius"/>
    </source>
</evidence>
<accession>A0ABY6CX00</accession>
<keyword evidence="8" id="KW-0812">Transmembrane</keyword>
<dbReference type="Pfam" id="PF07695">
    <property type="entry name" value="7TMR-DISM_7TM"/>
    <property type="match status" value="1"/>
</dbReference>
<dbReference type="Pfam" id="PF07568">
    <property type="entry name" value="HisKA_2"/>
    <property type="match status" value="1"/>
</dbReference>
<feature type="transmembrane region" description="Helical" evidence="8">
    <location>
        <begin position="170"/>
        <end position="191"/>
    </location>
</feature>
<dbReference type="Gene3D" id="3.30.450.20">
    <property type="entry name" value="PAS domain"/>
    <property type="match status" value="1"/>
</dbReference>
<keyword evidence="3" id="KW-0597">Phosphoprotein</keyword>
<evidence type="ECO:0000256" key="3">
    <source>
        <dbReference type="ARBA" id="ARBA00022553"/>
    </source>
</evidence>
<keyword evidence="5" id="KW-0547">Nucleotide-binding</keyword>
<feature type="transmembrane region" description="Helical" evidence="8">
    <location>
        <begin position="265"/>
        <end position="285"/>
    </location>
</feature>
<sequence>MYKKIGIFILFLICIQPIAIGSHNREYDFKLSYIEDRHDHFNLTQAMGMKYTPIVSQDFTKGVTQSTYWVKIKLEEIPTSPFVLELNRTLLDELNVFYYDTANLLHQYNFGFRVTPSDQPDAINSPYVIVDTPISDSTIYLRVKSTYALVLPISVRDVAKHFLVKQEEGFFAIILIGGLLAMFSYNMMLWFSVRDFKYIFYSAGILLTTIIQMGIQGYFYAILPHSYWLSYYVVSVGIGINIFISSYFCMLFLGEKHFTPWMKYSIYAIMLSGLSIPLFELMGFSYLAKQIVVLGTGVGSFVVLIISTTLTYRKVTVARYFQVAWSIYLIGIIVYGLRTEGYLPDNLFTANFAYVGKLIEVCLMSFALGYNYNQIRKENLLLQTQMNKELEQLVKVRTEKLNLLVEEKEVLLKEIHHRVKNNLQLVSSILYIQSHHLKDKAAKAAVREGQSRIKSMSLIHQKLYANDAYAKIDMKDYVTDLAQILQDTFQPKNNVDLAIEVRDITMDIDTAVPLGLILTELISNAYKHVFSTITQGKLQIKLHQTPTGFHLLVSDNGTKGLPTDFDKKKSMGVTLVYSLVKQIRGVLTVEQTNGTAFKIDFESIKKS</sequence>
<dbReference type="InterPro" id="IPR036890">
    <property type="entry name" value="HATPase_C_sf"/>
</dbReference>
<dbReference type="InterPro" id="IPR011495">
    <property type="entry name" value="Sig_transdc_His_kin_sub2_dim/P"/>
</dbReference>
<dbReference type="InterPro" id="IPR005467">
    <property type="entry name" value="His_kinase_dom"/>
</dbReference>
<keyword evidence="6" id="KW-0418">Kinase</keyword>
<dbReference type="PANTHER" id="PTHR41523:SF8">
    <property type="entry name" value="ETHYLENE RESPONSE SENSOR PROTEIN"/>
    <property type="match status" value="1"/>
</dbReference>
<dbReference type="PANTHER" id="PTHR41523">
    <property type="entry name" value="TWO-COMPONENT SYSTEM SENSOR PROTEIN"/>
    <property type="match status" value="1"/>
</dbReference>
<evidence type="ECO:0000313" key="10">
    <source>
        <dbReference type="EMBL" id="UXX78449.1"/>
    </source>
</evidence>
<feature type="transmembrane region" description="Helical" evidence="8">
    <location>
        <begin position="317"/>
        <end position="337"/>
    </location>
</feature>
<evidence type="ECO:0000259" key="9">
    <source>
        <dbReference type="PROSITE" id="PS50109"/>
    </source>
</evidence>
<keyword evidence="11" id="KW-1185">Reference proteome</keyword>
<evidence type="ECO:0000256" key="6">
    <source>
        <dbReference type="ARBA" id="ARBA00022777"/>
    </source>
</evidence>
<feature type="transmembrane region" description="Helical" evidence="8">
    <location>
        <begin position="229"/>
        <end position="253"/>
    </location>
</feature>
<dbReference type="InterPro" id="IPR003594">
    <property type="entry name" value="HATPase_dom"/>
</dbReference>
<comment type="catalytic activity">
    <reaction evidence="1">
        <text>ATP + protein L-histidine = ADP + protein N-phospho-L-histidine.</text>
        <dbReference type="EC" id="2.7.13.3"/>
    </reaction>
</comment>
<feature type="transmembrane region" description="Helical" evidence="8">
    <location>
        <begin position="352"/>
        <end position="372"/>
    </location>
</feature>
<evidence type="ECO:0000256" key="5">
    <source>
        <dbReference type="ARBA" id="ARBA00022741"/>
    </source>
</evidence>
<organism evidence="10 11">
    <name type="scientific">Reichenbachiella carrageenanivorans</name>
    <dbReference type="NCBI Taxonomy" id="2979869"/>
    <lineage>
        <taxon>Bacteria</taxon>
        <taxon>Pseudomonadati</taxon>
        <taxon>Bacteroidota</taxon>
        <taxon>Cytophagia</taxon>
        <taxon>Cytophagales</taxon>
        <taxon>Reichenbachiellaceae</taxon>
        <taxon>Reichenbachiella</taxon>
    </lineage>
</organism>
<keyword evidence="4" id="KW-0808">Transferase</keyword>
<evidence type="ECO:0000256" key="2">
    <source>
        <dbReference type="ARBA" id="ARBA00012438"/>
    </source>
</evidence>
<dbReference type="SUPFAM" id="SSF55874">
    <property type="entry name" value="ATPase domain of HSP90 chaperone/DNA topoisomerase II/histidine kinase"/>
    <property type="match status" value="1"/>
</dbReference>
<name>A0ABY6CX00_9BACT</name>
<evidence type="ECO:0000256" key="4">
    <source>
        <dbReference type="ARBA" id="ARBA00022679"/>
    </source>
</evidence>
<dbReference type="PROSITE" id="PS50109">
    <property type="entry name" value="HIS_KIN"/>
    <property type="match status" value="1"/>
</dbReference>
<feature type="transmembrane region" description="Helical" evidence="8">
    <location>
        <begin position="291"/>
        <end position="310"/>
    </location>
</feature>
<dbReference type="Proteomes" id="UP001062165">
    <property type="component" value="Chromosome"/>
</dbReference>
<proteinExistence type="predicted"/>
<feature type="transmembrane region" description="Helical" evidence="8">
    <location>
        <begin position="198"/>
        <end position="223"/>
    </location>
</feature>
<dbReference type="EMBL" id="CP106735">
    <property type="protein sequence ID" value="UXX78449.1"/>
    <property type="molecule type" value="Genomic_DNA"/>
</dbReference>
<keyword evidence="7" id="KW-0067">ATP-binding</keyword>
<feature type="domain" description="Histidine kinase" evidence="9">
    <location>
        <begin position="414"/>
        <end position="605"/>
    </location>
</feature>
<dbReference type="InterPro" id="IPR011623">
    <property type="entry name" value="7TMR_DISM_rcpt_extracell_dom1"/>
</dbReference>
<evidence type="ECO:0000313" key="11">
    <source>
        <dbReference type="Proteomes" id="UP001062165"/>
    </source>
</evidence>
<reference evidence="10" key="1">
    <citation type="submission" date="2022-10" db="EMBL/GenBank/DDBJ databases">
        <title>Comparative genomics and taxonomic characterization of three novel marine species of genus Reichenbachiella exhibiting antioxidant and polysaccharide degradation activities.</title>
        <authorList>
            <person name="Muhammad N."/>
            <person name="Lee Y.-J."/>
            <person name="Ko J."/>
            <person name="Kim S.-G."/>
        </authorList>
    </citation>
    <scope>NUCLEOTIDE SEQUENCE</scope>
    <source>
        <strain evidence="10">Wsw4-B4</strain>
    </source>
</reference>
<keyword evidence="8" id="KW-0472">Membrane</keyword>
<dbReference type="Gene3D" id="3.30.565.10">
    <property type="entry name" value="Histidine kinase-like ATPase, C-terminal domain"/>
    <property type="match status" value="1"/>
</dbReference>